<dbReference type="InterPro" id="IPR005467">
    <property type="entry name" value="His_kinase_dom"/>
</dbReference>
<dbReference type="NCBIfam" id="TIGR00229">
    <property type="entry name" value="sensory_box"/>
    <property type="match status" value="1"/>
</dbReference>
<reference evidence="9 10" key="1">
    <citation type="submission" date="2018-05" db="EMBL/GenBank/DDBJ databases">
        <title>Draft genome of Methanospirillum lacunae Ki8-1.</title>
        <authorList>
            <person name="Dueholm M.S."/>
            <person name="Nielsen P.H."/>
            <person name="Bakmann L.F."/>
            <person name="Otzen D.E."/>
        </authorList>
    </citation>
    <scope>NUCLEOTIDE SEQUENCE [LARGE SCALE GENOMIC DNA]</scope>
    <source>
        <strain evidence="9 10">Ki8-1</strain>
    </source>
</reference>
<feature type="transmembrane region" description="Helical" evidence="6">
    <location>
        <begin position="63"/>
        <end position="83"/>
    </location>
</feature>
<evidence type="ECO:0000313" key="10">
    <source>
        <dbReference type="Proteomes" id="UP000245657"/>
    </source>
</evidence>
<dbReference type="PRINTS" id="PR00344">
    <property type="entry name" value="BCTRLSENSOR"/>
</dbReference>
<keyword evidence="6" id="KW-1133">Transmembrane helix</keyword>
<dbReference type="SUPFAM" id="SSF55785">
    <property type="entry name" value="PYP-like sensor domain (PAS domain)"/>
    <property type="match status" value="1"/>
</dbReference>
<dbReference type="Proteomes" id="UP000245657">
    <property type="component" value="Unassembled WGS sequence"/>
</dbReference>
<evidence type="ECO:0000256" key="1">
    <source>
        <dbReference type="ARBA" id="ARBA00000085"/>
    </source>
</evidence>
<dbReference type="Pfam" id="PF00989">
    <property type="entry name" value="PAS"/>
    <property type="match status" value="1"/>
</dbReference>
<evidence type="ECO:0000259" key="8">
    <source>
        <dbReference type="PROSITE" id="PS50112"/>
    </source>
</evidence>
<feature type="transmembrane region" description="Helical" evidence="6">
    <location>
        <begin position="154"/>
        <end position="176"/>
    </location>
</feature>
<dbReference type="GO" id="GO:0004673">
    <property type="term" value="F:protein histidine kinase activity"/>
    <property type="evidence" value="ECO:0007669"/>
    <property type="project" value="UniProtKB-EC"/>
</dbReference>
<feature type="domain" description="Histidine kinase" evidence="7">
    <location>
        <begin position="455"/>
        <end position="553"/>
    </location>
</feature>
<protein>
    <recommendedName>
        <fullName evidence="2">histidine kinase</fullName>
        <ecNumber evidence="2">2.7.13.3</ecNumber>
    </recommendedName>
</protein>
<dbReference type="Gene3D" id="3.30.450.20">
    <property type="entry name" value="PAS domain"/>
    <property type="match status" value="1"/>
</dbReference>
<feature type="transmembrane region" description="Helical" evidence="6">
    <location>
        <begin position="196"/>
        <end position="217"/>
    </location>
</feature>
<organism evidence="9 10">
    <name type="scientific">Methanospirillum lacunae</name>
    <dbReference type="NCBI Taxonomy" id="668570"/>
    <lineage>
        <taxon>Archaea</taxon>
        <taxon>Methanobacteriati</taxon>
        <taxon>Methanobacteriota</taxon>
        <taxon>Stenosarchaea group</taxon>
        <taxon>Methanomicrobia</taxon>
        <taxon>Methanomicrobiales</taxon>
        <taxon>Methanospirillaceae</taxon>
        <taxon>Methanospirillum</taxon>
    </lineage>
</organism>
<evidence type="ECO:0000256" key="2">
    <source>
        <dbReference type="ARBA" id="ARBA00012438"/>
    </source>
</evidence>
<dbReference type="InterPro" id="IPR003594">
    <property type="entry name" value="HATPase_dom"/>
</dbReference>
<dbReference type="PROSITE" id="PS50109">
    <property type="entry name" value="HIS_KIN"/>
    <property type="match status" value="1"/>
</dbReference>
<feature type="transmembrane region" description="Helical" evidence="6">
    <location>
        <begin position="125"/>
        <end position="142"/>
    </location>
</feature>
<dbReference type="SMART" id="SM00387">
    <property type="entry name" value="HATPase_c"/>
    <property type="match status" value="1"/>
</dbReference>
<dbReference type="PROSITE" id="PS50112">
    <property type="entry name" value="PAS"/>
    <property type="match status" value="1"/>
</dbReference>
<dbReference type="InterPro" id="IPR035965">
    <property type="entry name" value="PAS-like_dom_sf"/>
</dbReference>
<proteinExistence type="predicted"/>
<dbReference type="GeneID" id="97549556"/>
<keyword evidence="4" id="KW-0808">Transferase</keyword>
<sequence length="563" mass="63437">MVFDIKTLILINFLVNFVNVFVAFIIWQQYKRRFSGLTCLLASMIMEAGGIGLVLFNGTIPDFFSIVLGNGMMLIGWVFLLIGLERFTGKPGPQIQNFILLAIFFISETYFLYIQPNLSLRENVMEFLIVLIDLQLCYLLFGKISGSIKKTTQIIAHVMGIHLVFSIILLVLEFLFPFKGNKFFFSGMIGEIIPTTYLLMGILVIIAFIMMVTSRLLEEIRAQEEKFNTAFHSSPYAIIITRVSDGGIFEINDGFTAITGYQPEEVLGKTTVELSIWEKPRDRSLLVTDITKGKVRGVQVEIRAKSGKIISGLFSADIVTINSEQCILSSVSDITELKHTEQALIQANRKLNLLSSITRHDILNRTMVIQFYGQELIENLPGDSYQKEINAIVQSTAEIRTIIEFTGEYQELGSSAPEWQNLEKLFSSPEIQKFMSDISFQSDLGTLEIYADLMLRKVVYNLVENSHRHGNKVTQISLSSHTENKDLLIWYKDNGGGIPLDEKEKSFEKGYGKNTGLGLFLIREILSITGISIHETGVPGIGVKFEIRVPEGKYRNAHTNPSQ</sequence>
<keyword evidence="6" id="KW-0812">Transmembrane</keyword>
<dbReference type="SMART" id="SM00091">
    <property type="entry name" value="PAS"/>
    <property type="match status" value="1"/>
</dbReference>
<name>A0A2V2NFU6_9EURY</name>
<evidence type="ECO:0000256" key="4">
    <source>
        <dbReference type="ARBA" id="ARBA00022679"/>
    </source>
</evidence>
<keyword evidence="5" id="KW-0418">Kinase</keyword>
<dbReference type="Pfam" id="PF02518">
    <property type="entry name" value="HATPase_c"/>
    <property type="match status" value="1"/>
</dbReference>
<dbReference type="GO" id="GO:0006355">
    <property type="term" value="P:regulation of DNA-templated transcription"/>
    <property type="evidence" value="ECO:0007669"/>
    <property type="project" value="InterPro"/>
</dbReference>
<dbReference type="PANTHER" id="PTHR43304:SF1">
    <property type="entry name" value="PAC DOMAIN-CONTAINING PROTEIN"/>
    <property type="match status" value="1"/>
</dbReference>
<dbReference type="AlphaFoldDB" id="A0A2V2NFU6"/>
<keyword evidence="6" id="KW-0472">Membrane</keyword>
<evidence type="ECO:0000259" key="7">
    <source>
        <dbReference type="PROSITE" id="PS50109"/>
    </source>
</evidence>
<dbReference type="Gene3D" id="3.30.565.10">
    <property type="entry name" value="Histidine kinase-like ATPase, C-terminal domain"/>
    <property type="match status" value="1"/>
</dbReference>
<dbReference type="InterPro" id="IPR000014">
    <property type="entry name" value="PAS"/>
</dbReference>
<dbReference type="CDD" id="cd00130">
    <property type="entry name" value="PAS"/>
    <property type="match status" value="1"/>
</dbReference>
<feature type="domain" description="PAS" evidence="8">
    <location>
        <begin position="223"/>
        <end position="272"/>
    </location>
</feature>
<dbReference type="CDD" id="cd00075">
    <property type="entry name" value="HATPase"/>
    <property type="match status" value="1"/>
</dbReference>
<dbReference type="EMBL" id="QGMY01000002">
    <property type="protein sequence ID" value="PWR74183.1"/>
    <property type="molecule type" value="Genomic_DNA"/>
</dbReference>
<keyword evidence="3" id="KW-0597">Phosphoprotein</keyword>
<dbReference type="InterPro" id="IPR013767">
    <property type="entry name" value="PAS_fold"/>
</dbReference>
<comment type="catalytic activity">
    <reaction evidence="1">
        <text>ATP + protein L-histidine = ADP + protein N-phospho-L-histidine.</text>
        <dbReference type="EC" id="2.7.13.3"/>
    </reaction>
</comment>
<feature type="transmembrane region" description="Helical" evidence="6">
    <location>
        <begin position="6"/>
        <end position="27"/>
    </location>
</feature>
<feature type="transmembrane region" description="Helical" evidence="6">
    <location>
        <begin position="34"/>
        <end position="57"/>
    </location>
</feature>
<feature type="transmembrane region" description="Helical" evidence="6">
    <location>
        <begin position="95"/>
        <end position="113"/>
    </location>
</feature>
<dbReference type="RefSeq" id="WP_109967462.1">
    <property type="nucleotide sequence ID" value="NZ_CP176093.1"/>
</dbReference>
<gene>
    <name evidence="9" type="ORF">DK846_03255</name>
</gene>
<evidence type="ECO:0000256" key="6">
    <source>
        <dbReference type="SAM" id="Phobius"/>
    </source>
</evidence>
<comment type="caution">
    <text evidence="9">The sequence shown here is derived from an EMBL/GenBank/DDBJ whole genome shotgun (WGS) entry which is preliminary data.</text>
</comment>
<evidence type="ECO:0000313" key="9">
    <source>
        <dbReference type="EMBL" id="PWR74183.1"/>
    </source>
</evidence>
<accession>A0A2V2NFU6</accession>
<dbReference type="InterPro" id="IPR004358">
    <property type="entry name" value="Sig_transdc_His_kin-like_C"/>
</dbReference>
<dbReference type="InterPro" id="IPR052162">
    <property type="entry name" value="Sensor_kinase/Photoreceptor"/>
</dbReference>
<evidence type="ECO:0000256" key="3">
    <source>
        <dbReference type="ARBA" id="ARBA00022553"/>
    </source>
</evidence>
<dbReference type="OrthoDB" id="8127at2157"/>
<keyword evidence="10" id="KW-1185">Reference proteome</keyword>
<evidence type="ECO:0000256" key="5">
    <source>
        <dbReference type="ARBA" id="ARBA00022777"/>
    </source>
</evidence>
<dbReference type="PANTHER" id="PTHR43304">
    <property type="entry name" value="PHYTOCHROME-LIKE PROTEIN CPH1"/>
    <property type="match status" value="1"/>
</dbReference>
<dbReference type="SUPFAM" id="SSF55874">
    <property type="entry name" value="ATPase domain of HSP90 chaperone/DNA topoisomerase II/histidine kinase"/>
    <property type="match status" value="1"/>
</dbReference>
<dbReference type="InterPro" id="IPR036890">
    <property type="entry name" value="HATPase_C_sf"/>
</dbReference>
<dbReference type="EC" id="2.7.13.3" evidence="2"/>